<evidence type="ECO:0000256" key="1">
    <source>
        <dbReference type="SAM" id="MobiDB-lite"/>
    </source>
</evidence>
<feature type="region of interest" description="Disordered" evidence="1">
    <location>
        <begin position="133"/>
        <end position="162"/>
    </location>
</feature>
<feature type="compositionally biased region" description="Polar residues" evidence="1">
    <location>
        <begin position="89"/>
        <end position="98"/>
    </location>
</feature>
<evidence type="ECO:0000313" key="2">
    <source>
        <dbReference type="EMBL" id="CAH7688621.1"/>
    </source>
</evidence>
<dbReference type="Proteomes" id="UP001153365">
    <property type="component" value="Unassembled WGS sequence"/>
</dbReference>
<evidence type="ECO:0000313" key="3">
    <source>
        <dbReference type="Proteomes" id="UP001153365"/>
    </source>
</evidence>
<protein>
    <submittedName>
        <fullName evidence="2">Expressed protein</fullName>
    </submittedName>
</protein>
<feature type="compositionally biased region" description="Polar residues" evidence="1">
    <location>
        <begin position="133"/>
        <end position="152"/>
    </location>
</feature>
<dbReference type="AlphaFoldDB" id="A0AAV0BST6"/>
<proteinExistence type="predicted"/>
<organism evidence="2 3">
    <name type="scientific">Phakopsora pachyrhizi</name>
    <name type="common">Asian soybean rust disease fungus</name>
    <dbReference type="NCBI Taxonomy" id="170000"/>
    <lineage>
        <taxon>Eukaryota</taxon>
        <taxon>Fungi</taxon>
        <taxon>Dikarya</taxon>
        <taxon>Basidiomycota</taxon>
        <taxon>Pucciniomycotina</taxon>
        <taxon>Pucciniomycetes</taxon>
        <taxon>Pucciniales</taxon>
        <taxon>Phakopsoraceae</taxon>
        <taxon>Phakopsora</taxon>
    </lineage>
</organism>
<gene>
    <name evidence="2" type="ORF">PPACK8108_LOCUS23602</name>
</gene>
<feature type="compositionally biased region" description="Low complexity" evidence="1">
    <location>
        <begin position="72"/>
        <end position="88"/>
    </location>
</feature>
<feature type="region of interest" description="Disordered" evidence="1">
    <location>
        <begin position="72"/>
        <end position="98"/>
    </location>
</feature>
<name>A0AAV0BST6_PHAPC</name>
<dbReference type="EMBL" id="CALTRL010005998">
    <property type="protein sequence ID" value="CAH7688621.1"/>
    <property type="molecule type" value="Genomic_DNA"/>
</dbReference>
<comment type="caution">
    <text evidence="2">The sequence shown here is derived from an EMBL/GenBank/DDBJ whole genome shotgun (WGS) entry which is preliminary data.</text>
</comment>
<accession>A0AAV0BST6</accession>
<keyword evidence="3" id="KW-1185">Reference proteome</keyword>
<sequence length="214" mass="23527">MTGNDSSLPSGSTVLNQTTAEAIENEIRAARQVISDSTTQRNVVLEFLLHLQTAQRELANEAELVTLQLPSLRGSSSESGSRNSGQTSTVGGNQDSVTSVNPVQISVLSRLTRLSQRTREVMEDLDRRRNAVGMSSLTNLSEIPKKSNSYEGSDTDDSPDPVKLLRPMRKVTMEERLLVEWSPSDFSLGDKTIPLSICTKRSFSRSNGRELTSR</sequence>
<reference evidence="2" key="1">
    <citation type="submission" date="2022-06" db="EMBL/GenBank/DDBJ databases">
        <authorList>
            <consortium name="SYNGENTA / RWTH Aachen University"/>
        </authorList>
    </citation>
    <scope>NUCLEOTIDE SEQUENCE</scope>
</reference>